<dbReference type="InterPro" id="IPR036249">
    <property type="entry name" value="Thioredoxin-like_sf"/>
</dbReference>
<keyword evidence="9" id="KW-1185">Reference proteome</keyword>
<feature type="region of interest" description="Disordered" evidence="6">
    <location>
        <begin position="65"/>
        <end position="105"/>
    </location>
</feature>
<keyword evidence="2" id="KW-0813">Transport</keyword>
<dbReference type="AlphaFoldDB" id="A0A8J3Q043"/>
<comment type="similarity">
    <text evidence="1">Belongs to the thioredoxin family.</text>
</comment>
<feature type="compositionally biased region" description="Basic residues" evidence="6">
    <location>
        <begin position="69"/>
        <end position="82"/>
    </location>
</feature>
<feature type="compositionally biased region" description="Basic residues" evidence="6">
    <location>
        <begin position="94"/>
        <end position="105"/>
    </location>
</feature>
<proteinExistence type="inferred from homology"/>
<evidence type="ECO:0000256" key="6">
    <source>
        <dbReference type="SAM" id="MobiDB-lite"/>
    </source>
</evidence>
<gene>
    <name evidence="8" type="ORF">Pka01_73970</name>
</gene>
<dbReference type="EMBL" id="BONV01000049">
    <property type="protein sequence ID" value="GIG84270.1"/>
    <property type="molecule type" value="Genomic_DNA"/>
</dbReference>
<evidence type="ECO:0000256" key="5">
    <source>
        <dbReference type="ARBA" id="ARBA00023284"/>
    </source>
</evidence>
<evidence type="ECO:0000256" key="4">
    <source>
        <dbReference type="ARBA" id="ARBA00023157"/>
    </source>
</evidence>
<dbReference type="Pfam" id="PF00085">
    <property type="entry name" value="Thioredoxin"/>
    <property type="match status" value="1"/>
</dbReference>
<dbReference type="InterPro" id="IPR013766">
    <property type="entry name" value="Thioredoxin_domain"/>
</dbReference>
<dbReference type="InterPro" id="IPR017937">
    <property type="entry name" value="Thioredoxin_CS"/>
</dbReference>
<dbReference type="PANTHER" id="PTHR45663">
    <property type="entry name" value="GEO12009P1"/>
    <property type="match status" value="1"/>
</dbReference>
<evidence type="ECO:0000313" key="9">
    <source>
        <dbReference type="Proteomes" id="UP000630097"/>
    </source>
</evidence>
<dbReference type="CDD" id="cd02947">
    <property type="entry name" value="TRX_family"/>
    <property type="match status" value="1"/>
</dbReference>
<accession>A0A8J3Q043</accession>
<evidence type="ECO:0000256" key="1">
    <source>
        <dbReference type="ARBA" id="ARBA00008987"/>
    </source>
</evidence>
<dbReference type="SUPFAM" id="SSF52833">
    <property type="entry name" value="Thioredoxin-like"/>
    <property type="match status" value="1"/>
</dbReference>
<dbReference type="Proteomes" id="UP000630097">
    <property type="component" value="Unassembled WGS sequence"/>
</dbReference>
<evidence type="ECO:0000256" key="2">
    <source>
        <dbReference type="ARBA" id="ARBA00022448"/>
    </source>
</evidence>
<evidence type="ECO:0000256" key="3">
    <source>
        <dbReference type="ARBA" id="ARBA00022982"/>
    </source>
</evidence>
<dbReference type="GO" id="GO:0045454">
    <property type="term" value="P:cell redox homeostasis"/>
    <property type="evidence" value="ECO:0007669"/>
    <property type="project" value="TreeGrafter"/>
</dbReference>
<dbReference type="GO" id="GO:0015035">
    <property type="term" value="F:protein-disulfide reductase activity"/>
    <property type="evidence" value="ECO:0007669"/>
    <property type="project" value="TreeGrafter"/>
</dbReference>
<keyword evidence="4" id="KW-1015">Disulfide bond</keyword>
<comment type="caution">
    <text evidence="8">The sequence shown here is derived from an EMBL/GenBank/DDBJ whole genome shotgun (WGS) entry which is preliminary data.</text>
</comment>
<organism evidence="8 9">
    <name type="scientific">Planotetraspora kaengkrachanensis</name>
    <dbReference type="NCBI Taxonomy" id="575193"/>
    <lineage>
        <taxon>Bacteria</taxon>
        <taxon>Bacillati</taxon>
        <taxon>Actinomycetota</taxon>
        <taxon>Actinomycetes</taxon>
        <taxon>Streptosporangiales</taxon>
        <taxon>Streptosporangiaceae</taxon>
        <taxon>Planotetraspora</taxon>
    </lineage>
</organism>
<evidence type="ECO:0000259" key="7">
    <source>
        <dbReference type="PROSITE" id="PS51352"/>
    </source>
</evidence>
<feature type="domain" description="Thioredoxin" evidence="7">
    <location>
        <begin position="1"/>
        <end position="117"/>
    </location>
</feature>
<sequence>METQAITVTDDSFETLVLAADSPVVVDFWAVWCGPCRMVSPILDEIAAEHADKLTVAKLNVDENPKTAARYKRHGHPNHRRIPQWQPREDNRRRPPKGRARASARRLHQRLLDVLGQRVGDTS</sequence>
<dbReference type="GO" id="GO:0005829">
    <property type="term" value="C:cytosol"/>
    <property type="evidence" value="ECO:0007669"/>
    <property type="project" value="TreeGrafter"/>
</dbReference>
<name>A0A8J3Q043_9ACTN</name>
<dbReference type="PANTHER" id="PTHR45663:SF11">
    <property type="entry name" value="GEO12009P1"/>
    <property type="match status" value="1"/>
</dbReference>
<dbReference type="PROSITE" id="PS00194">
    <property type="entry name" value="THIOREDOXIN_1"/>
    <property type="match status" value="1"/>
</dbReference>
<keyword evidence="3" id="KW-0249">Electron transport</keyword>
<keyword evidence="5" id="KW-0676">Redox-active center</keyword>
<dbReference type="PROSITE" id="PS51352">
    <property type="entry name" value="THIOREDOXIN_2"/>
    <property type="match status" value="1"/>
</dbReference>
<evidence type="ECO:0000313" key="8">
    <source>
        <dbReference type="EMBL" id="GIG84270.1"/>
    </source>
</evidence>
<reference evidence="8 9" key="1">
    <citation type="submission" date="2021-01" db="EMBL/GenBank/DDBJ databases">
        <title>Whole genome shotgun sequence of Planotetraspora kaengkrachanensis NBRC 104272.</title>
        <authorList>
            <person name="Komaki H."/>
            <person name="Tamura T."/>
        </authorList>
    </citation>
    <scope>NUCLEOTIDE SEQUENCE [LARGE SCALE GENOMIC DNA]</scope>
    <source>
        <strain evidence="8 9">NBRC 104272</strain>
    </source>
</reference>
<protein>
    <recommendedName>
        <fullName evidence="7">Thioredoxin domain-containing protein</fullName>
    </recommendedName>
</protein>
<dbReference type="Gene3D" id="3.40.30.10">
    <property type="entry name" value="Glutaredoxin"/>
    <property type="match status" value="1"/>
</dbReference>